<evidence type="ECO:0000313" key="1">
    <source>
        <dbReference type="EMBL" id="RXZ45955.1"/>
    </source>
</evidence>
<gene>
    <name evidence="1" type="ORF">ESO86_12430</name>
</gene>
<name>A0A4Q2JE12_9MICO</name>
<comment type="caution">
    <text evidence="1">The sequence shown here is derived from an EMBL/GenBank/DDBJ whole genome shotgun (WGS) entry which is preliminary data.</text>
</comment>
<reference evidence="1 2" key="1">
    <citation type="submission" date="2019-01" db="EMBL/GenBank/DDBJ databases">
        <authorList>
            <person name="Li J."/>
        </authorList>
    </citation>
    <scope>NUCLEOTIDE SEQUENCE [LARGE SCALE GENOMIC DNA]</scope>
    <source>
        <strain evidence="1 2">CGMCC 4.7180</strain>
    </source>
</reference>
<dbReference type="EMBL" id="SDPL01000275">
    <property type="protein sequence ID" value="RXZ45955.1"/>
    <property type="molecule type" value="Genomic_DNA"/>
</dbReference>
<dbReference type="AlphaFoldDB" id="A0A4Q2JE12"/>
<dbReference type="PANTHER" id="PTHR40658">
    <property type="match status" value="1"/>
</dbReference>
<evidence type="ECO:0000313" key="2">
    <source>
        <dbReference type="Proteomes" id="UP000292881"/>
    </source>
</evidence>
<proteinExistence type="predicted"/>
<dbReference type="OrthoDB" id="4484862at2"/>
<dbReference type="Proteomes" id="UP000292881">
    <property type="component" value="Unassembled WGS sequence"/>
</dbReference>
<dbReference type="Pfam" id="PF08020">
    <property type="entry name" value="DUF1706"/>
    <property type="match status" value="1"/>
</dbReference>
<dbReference type="InterPro" id="IPR034660">
    <property type="entry name" value="DinB/YfiT-like"/>
</dbReference>
<sequence length="179" mass="19500">MGRVSIPQHRADLVRQAVERFAELERALDGLDGVALPGRDEPMTDAAAPEPRDRDAVDVVNHLHAWHVLLLGWLAADAAGEAPSYPADGYTWRDLDRLNRDLRDRYRGDADPTAARERLRASHLSALARLDAMTDAEIFTDGREWLRGASLAEPAHECLGGHYAWALGAIAGPAAPTPA</sequence>
<organism evidence="1 2">
    <name type="scientific">Agromyces binzhouensis</name>
    <dbReference type="NCBI Taxonomy" id="1817495"/>
    <lineage>
        <taxon>Bacteria</taxon>
        <taxon>Bacillati</taxon>
        <taxon>Actinomycetota</taxon>
        <taxon>Actinomycetes</taxon>
        <taxon>Micrococcales</taxon>
        <taxon>Microbacteriaceae</taxon>
        <taxon>Agromyces</taxon>
    </lineage>
</organism>
<dbReference type="InterPro" id="IPR012550">
    <property type="entry name" value="DUF1706"/>
</dbReference>
<protein>
    <submittedName>
        <fullName evidence="1">ClbS/DfsB family four-helix bundle protein</fullName>
    </submittedName>
</protein>
<keyword evidence="2" id="KW-1185">Reference proteome</keyword>
<dbReference type="Gene3D" id="1.20.120.450">
    <property type="entry name" value="dinb family like domain"/>
    <property type="match status" value="1"/>
</dbReference>
<accession>A0A4Q2JE12</accession>
<dbReference type="PANTHER" id="PTHR40658:SF4">
    <property type="entry name" value="HYPOTHETICAL CYTOSOLIC PROTEIN"/>
    <property type="match status" value="1"/>
</dbReference>